<dbReference type="RefSeq" id="WP_006347966.1">
    <property type="nucleotide sequence ID" value="NZ_CP029159.1"/>
</dbReference>
<evidence type="ECO:0008006" key="3">
    <source>
        <dbReference type="Google" id="ProtNLM"/>
    </source>
</evidence>
<proteinExistence type="predicted"/>
<keyword evidence="2" id="KW-1185">Reference proteome</keyword>
<accession>I2N295</accession>
<dbReference type="EMBL" id="CP029159">
    <property type="protein sequence ID" value="QKM68660.1"/>
    <property type="molecule type" value="Genomic_DNA"/>
</dbReference>
<evidence type="ECO:0000313" key="1">
    <source>
        <dbReference type="EMBL" id="QKM68660.1"/>
    </source>
</evidence>
<organism evidence="1 2">
    <name type="scientific">Streptomyces tsukubensis (strain DSM 42081 / NBRC 108919 / NRRL 18488 / 9993)</name>
    <dbReference type="NCBI Taxonomy" id="1114943"/>
    <lineage>
        <taxon>Bacteria</taxon>
        <taxon>Bacillati</taxon>
        <taxon>Actinomycetota</taxon>
        <taxon>Actinomycetes</taxon>
        <taxon>Kitasatosporales</taxon>
        <taxon>Streptomycetaceae</taxon>
        <taxon>Streptomyces</taxon>
    </lineage>
</organism>
<name>I2N295_STRT9</name>
<dbReference type="AlphaFoldDB" id="I2N295"/>
<dbReference type="Proteomes" id="UP000005940">
    <property type="component" value="Chromosome"/>
</dbReference>
<evidence type="ECO:0000313" key="2">
    <source>
        <dbReference type="Proteomes" id="UP000005940"/>
    </source>
</evidence>
<gene>
    <name evidence="1" type="ORF">STSU_017250</name>
</gene>
<sequence length="251" mass="25686">MGTTGRVRFSGFAAALAATAVLLTGCGDADTDSGAGSRAGTSPEPGRTQADQADRGGPAAARLTPEQTVAALPRADDLVDWSLTSRPTAEDLTKKAAMCTGVSAWCKGALQMSSAFFTHRDAGHIEFTVYAYGTSAAATAAYPLVLKDLEIRELDPKNSTEVALPTRVGDAALAKQGTTRLNSPGTLLSAAAGTTVVTVRTGGLAAMSKTYTPKELAALGTLLADRSRQVQGGGPATLDLPEGALTYEKKP</sequence>
<dbReference type="PROSITE" id="PS51257">
    <property type="entry name" value="PROKAR_LIPOPROTEIN"/>
    <property type="match status" value="1"/>
</dbReference>
<reference evidence="1 2" key="1">
    <citation type="journal article" date="2012" name="J. Bacteriol.">
        <title>Draft genome of Streptomyces tsukubaensis NRRL 18488, the producer of the clinically important immunosuppressant tacrolimus (FK506).</title>
        <authorList>
            <person name="Barreiro C."/>
            <person name="Prieto C."/>
            <person name="Sola-Landa A."/>
            <person name="Solera E."/>
            <person name="Martinez-Castro M."/>
            <person name="Perez-Redondo R."/>
            <person name="Garcia-Estrada C."/>
            <person name="Aparicio J.F."/>
            <person name="Fernandez-Martinez L.T."/>
            <person name="Santos-Aberturas J."/>
            <person name="Salehi-Najafabadi Z."/>
            <person name="Rodriguez-Garcia A."/>
            <person name="Tauch A."/>
            <person name="Martin J.F."/>
        </authorList>
    </citation>
    <scope>NUCLEOTIDE SEQUENCE [LARGE SCALE GENOMIC DNA]</scope>
    <source>
        <strain evidence="2">DSM 42081 / NBRC 108919 / NRRL 18488 / 9993</strain>
    </source>
</reference>
<protein>
    <recommendedName>
        <fullName evidence="3">Lipoprotein</fullName>
    </recommendedName>
</protein>